<dbReference type="Pfam" id="PF00860">
    <property type="entry name" value="Xan_ur_permease"/>
    <property type="match status" value="1"/>
</dbReference>
<gene>
    <name evidence="8" type="ORF">C683_0649</name>
</gene>
<accession>K8ZL68</accession>
<organism evidence="8 9">
    <name type="scientific">Catellicoccus marimammalium M35/04/3</name>
    <dbReference type="NCBI Taxonomy" id="1234409"/>
    <lineage>
        <taxon>Bacteria</taxon>
        <taxon>Bacillati</taxon>
        <taxon>Bacillota</taxon>
        <taxon>Bacilli</taxon>
        <taxon>Lactobacillales</taxon>
        <taxon>Enterococcaceae</taxon>
        <taxon>Catellicoccus</taxon>
    </lineage>
</organism>
<dbReference type="PANTHER" id="PTHR43337:SF1">
    <property type="entry name" value="XANTHINE_URACIL PERMEASE C887.17-RELATED"/>
    <property type="match status" value="1"/>
</dbReference>
<sequence>MFEKLFKLRENHTSVKREVIAGITTFLSAGYILAVIPNILSQAGMNRTSVVVTTAIVSALCSFAMGFFANYPITLGPGIGTAALFAFTVVPQLGSWQAGLAAVFLSGILFFIISLTGLRKIIIDAIPEPLKYAIGIGIGFFIMFIGLKNSNIIVADPNNFVKLGNFTKPTVLLALIGILITIALLARGVPLAIFWGMIATIIIGLCMGAMGFSGMPSFPSHFGVDFRLDEMGGFIQGLPDLFHSIPNLILVLFSFLFIDFFDTTGTLLTVNQRLKVANPNLGEENMHKALLVDSAANIFGSTIGVSSMATLIESTSGIEVGGRTGLTSIVSGLLFGLSLYIAPFINSLVTPAVTAPALVAVGILMSQDLIRIQWDHILYAACCLLTILTMVLSFSISNGIAVGFITYSFVALVVGDGKKVHPMIWILDVIFILNFYLMNL</sequence>
<dbReference type="PATRIC" id="fig|1234409.3.peg.600"/>
<evidence type="ECO:0000256" key="5">
    <source>
        <dbReference type="ARBA" id="ARBA00022989"/>
    </source>
</evidence>
<dbReference type="RefSeq" id="WP_009489969.1">
    <property type="nucleotide sequence ID" value="NZ_AMYT01000017.1"/>
</dbReference>
<feature type="transmembrane region" description="Helical" evidence="7">
    <location>
        <begin position="130"/>
        <end position="147"/>
    </location>
</feature>
<evidence type="ECO:0000256" key="4">
    <source>
        <dbReference type="ARBA" id="ARBA00022692"/>
    </source>
</evidence>
<dbReference type="GO" id="GO:0012505">
    <property type="term" value="C:endomembrane system"/>
    <property type="evidence" value="ECO:0007669"/>
    <property type="project" value="UniProtKB-SubCell"/>
</dbReference>
<dbReference type="OrthoDB" id="9808458at2"/>
<dbReference type="AlphaFoldDB" id="K8ZL68"/>
<feature type="transmembrane region" description="Helical" evidence="7">
    <location>
        <begin position="52"/>
        <end position="73"/>
    </location>
</feature>
<dbReference type="PANTHER" id="PTHR43337">
    <property type="entry name" value="XANTHINE/URACIL PERMEASE C887.17-RELATED"/>
    <property type="match status" value="1"/>
</dbReference>
<evidence type="ECO:0000313" key="8">
    <source>
        <dbReference type="EMBL" id="EKU27318.1"/>
    </source>
</evidence>
<feature type="transmembrane region" description="Helical" evidence="7">
    <location>
        <begin position="290"/>
        <end position="312"/>
    </location>
</feature>
<comment type="subcellular location">
    <subcellularLocation>
        <location evidence="1">Endomembrane system</location>
        <topology evidence="1">Multi-pass membrane protein</topology>
    </subcellularLocation>
</comment>
<keyword evidence="3" id="KW-0813">Transport</keyword>
<dbReference type="GO" id="GO:0005886">
    <property type="term" value="C:plasma membrane"/>
    <property type="evidence" value="ECO:0007669"/>
    <property type="project" value="TreeGrafter"/>
</dbReference>
<dbReference type="STRING" id="1234409.C683_0649"/>
<dbReference type="EMBL" id="AMYT01000017">
    <property type="protein sequence ID" value="EKU27318.1"/>
    <property type="molecule type" value="Genomic_DNA"/>
</dbReference>
<feature type="transmembrane region" description="Helical" evidence="7">
    <location>
        <begin position="93"/>
        <end position="118"/>
    </location>
</feature>
<feature type="transmembrane region" description="Helical" evidence="7">
    <location>
        <begin position="422"/>
        <end position="438"/>
    </location>
</feature>
<feature type="transmembrane region" description="Helical" evidence="7">
    <location>
        <begin position="377"/>
        <end position="410"/>
    </location>
</feature>
<evidence type="ECO:0000256" key="7">
    <source>
        <dbReference type="SAM" id="Phobius"/>
    </source>
</evidence>
<dbReference type="Proteomes" id="UP000016057">
    <property type="component" value="Unassembled WGS sequence"/>
</dbReference>
<feature type="transmembrane region" description="Helical" evidence="7">
    <location>
        <begin position="167"/>
        <end position="186"/>
    </location>
</feature>
<evidence type="ECO:0000256" key="3">
    <source>
        <dbReference type="ARBA" id="ARBA00022448"/>
    </source>
</evidence>
<proteinExistence type="inferred from homology"/>
<name>K8ZL68_9ENTE</name>
<keyword evidence="9" id="KW-1185">Reference proteome</keyword>
<feature type="transmembrane region" description="Helical" evidence="7">
    <location>
        <begin position="332"/>
        <end position="365"/>
    </location>
</feature>
<evidence type="ECO:0000313" key="9">
    <source>
        <dbReference type="Proteomes" id="UP000016057"/>
    </source>
</evidence>
<evidence type="ECO:0000256" key="1">
    <source>
        <dbReference type="ARBA" id="ARBA00004127"/>
    </source>
</evidence>
<feature type="transmembrane region" description="Helical" evidence="7">
    <location>
        <begin position="248"/>
        <end position="270"/>
    </location>
</feature>
<feature type="transmembrane region" description="Helical" evidence="7">
    <location>
        <begin position="20"/>
        <end position="40"/>
    </location>
</feature>
<reference evidence="8 9" key="1">
    <citation type="journal article" date="2013" name="Genome Announc.">
        <title>Draft Genome Sequence of Catellicoccus marimammalium, a Novel Species Commonly Found in Gull Feces.</title>
        <authorList>
            <person name="Weigand M.R."/>
            <person name="Ryu H."/>
            <person name="Bozcek L."/>
            <person name="Konstantinidis K.T."/>
            <person name="Santo Domingo J.W."/>
        </authorList>
    </citation>
    <scope>NUCLEOTIDE SEQUENCE [LARGE SCALE GENOMIC DNA]</scope>
    <source>
        <strain evidence="8 9">M35/04/3</strain>
    </source>
</reference>
<protein>
    <submittedName>
        <fullName evidence="8">Xanthine/uracil/thiamine/ascorbate permease family protein</fullName>
    </submittedName>
</protein>
<keyword evidence="4 7" id="KW-0812">Transmembrane</keyword>
<feature type="transmembrane region" description="Helical" evidence="7">
    <location>
        <begin position="193"/>
        <end position="212"/>
    </location>
</feature>
<dbReference type="InterPro" id="IPR045018">
    <property type="entry name" value="Azg-like"/>
</dbReference>
<dbReference type="eggNOG" id="COG2252">
    <property type="taxonomic scope" value="Bacteria"/>
</dbReference>
<dbReference type="GO" id="GO:0005345">
    <property type="term" value="F:purine nucleobase transmembrane transporter activity"/>
    <property type="evidence" value="ECO:0007669"/>
    <property type="project" value="TreeGrafter"/>
</dbReference>
<keyword evidence="5 7" id="KW-1133">Transmembrane helix</keyword>
<comment type="caution">
    <text evidence="8">The sequence shown here is derived from an EMBL/GenBank/DDBJ whole genome shotgun (WGS) entry which is preliminary data.</text>
</comment>
<dbReference type="InterPro" id="IPR006043">
    <property type="entry name" value="NCS2"/>
</dbReference>
<evidence type="ECO:0000256" key="2">
    <source>
        <dbReference type="ARBA" id="ARBA00005697"/>
    </source>
</evidence>
<evidence type="ECO:0000256" key="6">
    <source>
        <dbReference type="ARBA" id="ARBA00023136"/>
    </source>
</evidence>
<keyword evidence="6 7" id="KW-0472">Membrane</keyword>
<comment type="similarity">
    <text evidence="2">Belongs to the nucleobase:cation symporter-2 (NCS2) (TC 2.A.40) family. Azg-like subfamily.</text>
</comment>